<dbReference type="AlphaFoldDB" id="A0A8T2JVW4"/>
<keyword evidence="2" id="KW-0964">Secreted</keyword>
<gene>
    <name evidence="5" type="ORF">GDO86_016155</name>
</gene>
<evidence type="ECO:0000313" key="5">
    <source>
        <dbReference type="EMBL" id="KAG8449395.1"/>
    </source>
</evidence>
<feature type="chain" id="PRO_5035889254" evidence="4">
    <location>
        <begin position="18"/>
        <end position="165"/>
    </location>
</feature>
<keyword evidence="6" id="KW-1185">Reference proteome</keyword>
<reference evidence="5" key="1">
    <citation type="thesis" date="2020" institute="ProQuest LLC" country="789 East Eisenhower Parkway, Ann Arbor, MI, USA">
        <title>Comparative Genomics and Chromosome Evolution.</title>
        <authorList>
            <person name="Mudd A.B."/>
        </authorList>
    </citation>
    <scope>NUCLEOTIDE SEQUENCE</scope>
    <source>
        <strain evidence="5">Female2</strain>
        <tissue evidence="5">Blood</tissue>
    </source>
</reference>
<proteinExistence type="predicted"/>
<dbReference type="EMBL" id="JAACNH010000003">
    <property type="protein sequence ID" value="KAG8449395.1"/>
    <property type="molecule type" value="Genomic_DNA"/>
</dbReference>
<accession>A0A8T2JVW4</accession>
<dbReference type="PANTHER" id="PTHR12113">
    <property type="entry name" value="DICKKOPF3-LIKE 3"/>
    <property type="match status" value="1"/>
</dbReference>
<dbReference type="Proteomes" id="UP000812440">
    <property type="component" value="Chromosome 8_10"/>
</dbReference>
<evidence type="ECO:0000313" key="6">
    <source>
        <dbReference type="Proteomes" id="UP000812440"/>
    </source>
</evidence>
<dbReference type="GO" id="GO:0048019">
    <property type="term" value="F:receptor antagonist activity"/>
    <property type="evidence" value="ECO:0007669"/>
    <property type="project" value="TreeGrafter"/>
</dbReference>
<organism evidence="5 6">
    <name type="scientific">Hymenochirus boettgeri</name>
    <name type="common">Congo dwarf clawed frog</name>
    <dbReference type="NCBI Taxonomy" id="247094"/>
    <lineage>
        <taxon>Eukaryota</taxon>
        <taxon>Metazoa</taxon>
        <taxon>Chordata</taxon>
        <taxon>Craniata</taxon>
        <taxon>Vertebrata</taxon>
        <taxon>Euteleostomi</taxon>
        <taxon>Amphibia</taxon>
        <taxon>Batrachia</taxon>
        <taxon>Anura</taxon>
        <taxon>Pipoidea</taxon>
        <taxon>Pipidae</taxon>
        <taxon>Pipinae</taxon>
        <taxon>Hymenochirus</taxon>
    </lineage>
</organism>
<dbReference type="Gene3D" id="2.10.80.10">
    <property type="entry name" value="Lipase, subunit A"/>
    <property type="match status" value="1"/>
</dbReference>
<comment type="caution">
    <text evidence="5">The sequence shown here is derived from an EMBL/GenBank/DDBJ whole genome shotgun (WGS) entry which is preliminary data.</text>
</comment>
<protein>
    <submittedName>
        <fullName evidence="5">Uncharacterized protein</fullName>
    </submittedName>
</protein>
<evidence type="ECO:0000256" key="2">
    <source>
        <dbReference type="ARBA" id="ARBA00022525"/>
    </source>
</evidence>
<comment type="subcellular location">
    <subcellularLocation>
        <location evidence="1">Secreted</location>
    </subcellularLocation>
</comment>
<sequence length="165" mass="17846">MLLYCVCLALPFVSSDGLRPQPHGTVMYREECREDAECSTGKVCMAGKCGEEINVIDSGEKCNLSKDQCAPGFCCFKNQTLMFPVCVPLPVEGQQCRNQPSLLNLLKINAVTECESCNCPCAEGLVCTSRGHTVHPMGAYSARVHPPIGSAYPGFSSIKKIQGSY</sequence>
<dbReference type="GO" id="GO:0090090">
    <property type="term" value="P:negative regulation of canonical Wnt signaling pathway"/>
    <property type="evidence" value="ECO:0007669"/>
    <property type="project" value="TreeGrafter"/>
</dbReference>
<dbReference type="InterPro" id="IPR039863">
    <property type="entry name" value="DKK1-4"/>
</dbReference>
<dbReference type="PANTHER" id="PTHR12113:SF8">
    <property type="entry name" value="DICKKOPF-RELATED PROTEIN 3"/>
    <property type="match status" value="1"/>
</dbReference>
<keyword evidence="3 4" id="KW-0732">Signal</keyword>
<feature type="signal peptide" evidence="4">
    <location>
        <begin position="1"/>
        <end position="17"/>
    </location>
</feature>
<name>A0A8T2JVW4_9PIPI</name>
<evidence type="ECO:0000256" key="4">
    <source>
        <dbReference type="SAM" id="SignalP"/>
    </source>
</evidence>
<dbReference type="GO" id="GO:0005615">
    <property type="term" value="C:extracellular space"/>
    <property type="evidence" value="ECO:0007669"/>
    <property type="project" value="TreeGrafter"/>
</dbReference>
<dbReference type="OrthoDB" id="6359792at2759"/>
<dbReference type="GO" id="GO:0039706">
    <property type="term" value="F:co-receptor binding"/>
    <property type="evidence" value="ECO:0007669"/>
    <property type="project" value="TreeGrafter"/>
</dbReference>
<evidence type="ECO:0000256" key="3">
    <source>
        <dbReference type="ARBA" id="ARBA00022729"/>
    </source>
</evidence>
<evidence type="ECO:0000256" key="1">
    <source>
        <dbReference type="ARBA" id="ARBA00004613"/>
    </source>
</evidence>